<sequence>MKGDLQEVERLLDVGANSQLKDANWETSNAEDYAARRAAVSDVHRRIRDRLADAREKAATNLKPEDPFAGAAGANSLSNDKYTPWPYETVLSISGNCVTRVRSSVFYFSAALTLALGVYLISEAIMFGGLLVMTIAPCLGLYPLVRFLFGGKDSVGAAVTTVVVEEYLKSELKSRAEKSSRRKR</sequence>
<evidence type="ECO:0000313" key="2">
    <source>
        <dbReference type="EMBL" id="MCP1675456.1"/>
    </source>
</evidence>
<accession>A0AAE3KC83</accession>
<keyword evidence="1" id="KW-0472">Membrane</keyword>
<dbReference type="EMBL" id="JALJXV010000006">
    <property type="protein sequence ID" value="MCP1675456.1"/>
    <property type="molecule type" value="Genomic_DNA"/>
</dbReference>
<gene>
    <name evidence="2" type="ORF">J2T57_002606</name>
</gene>
<proteinExistence type="predicted"/>
<organism evidence="2 3">
    <name type="scientific">Natronocella acetinitrilica</name>
    <dbReference type="NCBI Taxonomy" id="414046"/>
    <lineage>
        <taxon>Bacteria</taxon>
        <taxon>Pseudomonadati</taxon>
        <taxon>Pseudomonadota</taxon>
        <taxon>Gammaproteobacteria</taxon>
        <taxon>Chromatiales</taxon>
        <taxon>Ectothiorhodospiraceae</taxon>
        <taxon>Natronocella</taxon>
    </lineage>
</organism>
<feature type="transmembrane region" description="Helical" evidence="1">
    <location>
        <begin position="127"/>
        <end position="145"/>
    </location>
</feature>
<dbReference type="AlphaFoldDB" id="A0AAE3KC83"/>
<evidence type="ECO:0000256" key="1">
    <source>
        <dbReference type="SAM" id="Phobius"/>
    </source>
</evidence>
<comment type="caution">
    <text evidence="2">The sequence shown here is derived from an EMBL/GenBank/DDBJ whole genome shotgun (WGS) entry which is preliminary data.</text>
</comment>
<dbReference type="Proteomes" id="UP001205843">
    <property type="component" value="Unassembled WGS sequence"/>
</dbReference>
<keyword evidence="1" id="KW-1133">Transmembrane helix</keyword>
<reference evidence="2" key="1">
    <citation type="submission" date="2022-03" db="EMBL/GenBank/DDBJ databases">
        <title>Genomic Encyclopedia of Type Strains, Phase III (KMG-III): the genomes of soil and plant-associated and newly described type strains.</title>
        <authorList>
            <person name="Whitman W."/>
        </authorList>
    </citation>
    <scope>NUCLEOTIDE SEQUENCE</scope>
    <source>
        <strain evidence="2">ANL 6-2</strain>
    </source>
</reference>
<feature type="transmembrane region" description="Helical" evidence="1">
    <location>
        <begin position="104"/>
        <end position="121"/>
    </location>
</feature>
<name>A0AAE3KC83_9GAMM</name>
<evidence type="ECO:0000313" key="3">
    <source>
        <dbReference type="Proteomes" id="UP001205843"/>
    </source>
</evidence>
<keyword evidence="1" id="KW-0812">Transmembrane</keyword>
<keyword evidence="3" id="KW-1185">Reference proteome</keyword>
<protein>
    <submittedName>
        <fullName evidence="2">Uncharacterized protein</fullName>
    </submittedName>
</protein>